<accession>A0A370B4M8</accession>
<dbReference type="Proteomes" id="UP000253741">
    <property type="component" value="Unassembled WGS sequence"/>
</dbReference>
<protein>
    <submittedName>
        <fullName evidence="1">Uncharacterized protein</fullName>
    </submittedName>
</protein>
<name>A0A370B4M8_9ACTN</name>
<evidence type="ECO:0000313" key="2">
    <source>
        <dbReference type="Proteomes" id="UP000253741"/>
    </source>
</evidence>
<sequence length="317" mass="35952">MTRSAARLVTTLPFTPVITRPLPGTVTPFPNETVDSYISRLASANRTTPHILRTPSHWLRCPLNDLELLELLSGQPRTSLVWALPELRCYEPGIALPPRTPDVITRFACRRCVWQAGGTGTVHVHAPTHYDLVCLRHGIWHSEGVKAIGQQIDLAPVPEVIRAQMLINRLERRHGQRFIAECYRVCERHWAELDRRGLVRNGAVALLKRLPLTDINDLRPLGPHHRFRRVTRFPQLARFTALVASLALRHAANTLGEKAGPTILAEFERTFQLDYRPRSITRPWMETALIHVVVTMADVVRMLRLSETDTSTPSRSI</sequence>
<reference evidence="1 2" key="1">
    <citation type="submission" date="2018-07" db="EMBL/GenBank/DDBJ databases">
        <title>Streptomyces species from bats.</title>
        <authorList>
            <person name="Dunlap C."/>
        </authorList>
    </citation>
    <scope>NUCLEOTIDE SEQUENCE [LARGE SCALE GENOMIC DNA]</scope>
    <source>
        <strain evidence="1 2">AC230</strain>
    </source>
</reference>
<gene>
    <name evidence="1" type="ORF">DVH02_27415</name>
</gene>
<dbReference type="RefSeq" id="WP_114626545.1">
    <property type="nucleotide sequence ID" value="NZ_QQNA01000253.1"/>
</dbReference>
<keyword evidence="2" id="KW-1185">Reference proteome</keyword>
<proteinExistence type="predicted"/>
<evidence type="ECO:0000313" key="1">
    <source>
        <dbReference type="EMBL" id="RDG35044.1"/>
    </source>
</evidence>
<dbReference type="OrthoDB" id="4966783at2"/>
<dbReference type="EMBL" id="QQNA01000253">
    <property type="protein sequence ID" value="RDG35044.1"/>
    <property type="molecule type" value="Genomic_DNA"/>
</dbReference>
<dbReference type="AlphaFoldDB" id="A0A370B4M8"/>
<organism evidence="1 2">
    <name type="scientific">Streptomyces corynorhini</name>
    <dbReference type="NCBI Taxonomy" id="2282652"/>
    <lineage>
        <taxon>Bacteria</taxon>
        <taxon>Bacillati</taxon>
        <taxon>Actinomycetota</taxon>
        <taxon>Actinomycetes</taxon>
        <taxon>Kitasatosporales</taxon>
        <taxon>Streptomycetaceae</taxon>
        <taxon>Streptomyces</taxon>
    </lineage>
</organism>
<comment type="caution">
    <text evidence="1">The sequence shown here is derived from an EMBL/GenBank/DDBJ whole genome shotgun (WGS) entry which is preliminary data.</text>
</comment>